<feature type="compositionally biased region" description="Basic and acidic residues" evidence="1">
    <location>
        <begin position="357"/>
        <end position="366"/>
    </location>
</feature>
<gene>
    <name evidence="2" type="ORF">ACJ72_08540</name>
</gene>
<reference evidence="2 3" key="1">
    <citation type="submission" date="2015-07" db="EMBL/GenBank/DDBJ databases">
        <title>Emmonsia species relationships and genome sequence.</title>
        <authorList>
            <person name="Cuomo C.A."/>
            <person name="Schwartz I.S."/>
            <person name="Kenyon C."/>
            <person name="de Hoog G.S."/>
            <person name="Govender N.P."/>
            <person name="Botha A."/>
            <person name="Moreno L."/>
            <person name="de Vries M."/>
            <person name="Munoz J.F."/>
            <person name="Stielow J.B."/>
        </authorList>
    </citation>
    <scope>NUCLEOTIDE SEQUENCE [LARGE SCALE GENOMIC DNA]</scope>
    <source>
        <strain evidence="2 3">CBS 136260</strain>
    </source>
</reference>
<dbReference type="EMBL" id="LGUA01003173">
    <property type="protein sequence ID" value="OAX77164.1"/>
    <property type="molecule type" value="Genomic_DNA"/>
</dbReference>
<feature type="compositionally biased region" description="Gly residues" evidence="1">
    <location>
        <begin position="58"/>
        <end position="70"/>
    </location>
</feature>
<protein>
    <submittedName>
        <fullName evidence="2">Uncharacterized protein</fullName>
    </submittedName>
</protein>
<accession>A0A1B7NK35</accession>
<feature type="compositionally biased region" description="Low complexity" evidence="1">
    <location>
        <begin position="188"/>
        <end position="200"/>
    </location>
</feature>
<feature type="compositionally biased region" description="Polar residues" evidence="1">
    <location>
        <begin position="88"/>
        <end position="105"/>
    </location>
</feature>
<comment type="caution">
    <text evidence="2">The sequence shown here is derived from an EMBL/GenBank/DDBJ whole genome shotgun (WGS) entry which is preliminary data.</text>
</comment>
<feature type="region of interest" description="Disordered" evidence="1">
    <location>
        <begin position="310"/>
        <end position="366"/>
    </location>
</feature>
<dbReference type="Proteomes" id="UP000091918">
    <property type="component" value="Unassembled WGS sequence"/>
</dbReference>
<feature type="region of interest" description="Disordered" evidence="1">
    <location>
        <begin position="1"/>
        <end position="134"/>
    </location>
</feature>
<organism evidence="2 3">
    <name type="scientific">Emergomyces africanus</name>
    <dbReference type="NCBI Taxonomy" id="1955775"/>
    <lineage>
        <taxon>Eukaryota</taxon>
        <taxon>Fungi</taxon>
        <taxon>Dikarya</taxon>
        <taxon>Ascomycota</taxon>
        <taxon>Pezizomycotina</taxon>
        <taxon>Eurotiomycetes</taxon>
        <taxon>Eurotiomycetidae</taxon>
        <taxon>Onygenales</taxon>
        <taxon>Ajellomycetaceae</taxon>
        <taxon>Emergomyces</taxon>
    </lineage>
</organism>
<proteinExistence type="predicted"/>
<sequence>MAALVQTIPQQTSTISLLQSRPTSSTSSFPSSPNSTLHQHPQMARNQQPSRASHNNGLGNGNGSGSGNGSGTSYRNSQAGQPVAPYAFTSTPSLTNTGSSHSRQNFPPLLKAESRAVSAPSAPQTQANPTFPGVIPSRVHFPAAGSVYNSAPNIPSSILSQGSKDDSAIPTRQRSSDPAGRPLSAIGFTPPSFASTSPAAPVKPSPDRYRRGQRRVETQNGAGNAPLAVANGTSQPNFALHASQGTSSYHSRGASADDVFINKSQSSEQAKRYRRRSLGSLDTNGLLNFSDKSSPSEALISLDANGLALQDQNQRPQSAHAYTHAHNGSTESVTSTRSSPPTGKRAPPVSSPTTLKLDYKLIDNSK</sequence>
<evidence type="ECO:0000313" key="2">
    <source>
        <dbReference type="EMBL" id="OAX77164.1"/>
    </source>
</evidence>
<dbReference type="STRING" id="1658172.A0A1B7NK35"/>
<dbReference type="OrthoDB" id="5563016at2759"/>
<evidence type="ECO:0000313" key="3">
    <source>
        <dbReference type="Proteomes" id="UP000091918"/>
    </source>
</evidence>
<keyword evidence="3" id="KW-1185">Reference proteome</keyword>
<dbReference type="AlphaFoldDB" id="A0A1B7NK35"/>
<feature type="non-terminal residue" evidence="2">
    <location>
        <position position="366"/>
    </location>
</feature>
<name>A0A1B7NK35_9EURO</name>
<feature type="region of interest" description="Disordered" evidence="1">
    <location>
        <begin position="156"/>
        <end position="213"/>
    </location>
</feature>
<evidence type="ECO:0000256" key="1">
    <source>
        <dbReference type="SAM" id="MobiDB-lite"/>
    </source>
</evidence>
<feature type="compositionally biased region" description="Low complexity" evidence="1">
    <location>
        <begin position="16"/>
        <end position="37"/>
    </location>
</feature>
<feature type="compositionally biased region" description="Polar residues" evidence="1">
    <location>
        <begin position="326"/>
        <end position="341"/>
    </location>
</feature>